<dbReference type="RefSeq" id="WP_358475092.1">
    <property type="nucleotide sequence ID" value="NZ_JBEZAE010000007.1"/>
</dbReference>
<keyword evidence="2" id="KW-0812">Transmembrane</keyword>
<evidence type="ECO:0000256" key="2">
    <source>
        <dbReference type="SAM" id="Phobius"/>
    </source>
</evidence>
<keyword evidence="2" id="KW-0472">Membrane</keyword>
<organism evidence="3 4">
    <name type="scientific">Streptomyces narbonensis</name>
    <dbReference type="NCBI Taxonomy" id="67333"/>
    <lineage>
        <taxon>Bacteria</taxon>
        <taxon>Bacillati</taxon>
        <taxon>Actinomycetota</taxon>
        <taxon>Actinomycetes</taxon>
        <taxon>Kitasatosporales</taxon>
        <taxon>Streptomycetaceae</taxon>
        <taxon>Streptomyces</taxon>
    </lineage>
</organism>
<dbReference type="Pfam" id="PF13576">
    <property type="entry name" value="Pentapeptide_3"/>
    <property type="match status" value="2"/>
</dbReference>
<reference evidence="3 4" key="1">
    <citation type="submission" date="2024-06" db="EMBL/GenBank/DDBJ databases">
        <title>The Natural Products Discovery Center: Release of the First 8490 Sequenced Strains for Exploring Actinobacteria Biosynthetic Diversity.</title>
        <authorList>
            <person name="Kalkreuter E."/>
            <person name="Kautsar S.A."/>
            <person name="Yang D."/>
            <person name="Bader C.D."/>
            <person name="Teijaro C.N."/>
            <person name="Fluegel L."/>
            <person name="Davis C.M."/>
            <person name="Simpson J.R."/>
            <person name="Lauterbach L."/>
            <person name="Steele A.D."/>
            <person name="Gui C."/>
            <person name="Meng S."/>
            <person name="Li G."/>
            <person name="Viehrig K."/>
            <person name="Ye F."/>
            <person name="Su P."/>
            <person name="Kiefer A.F."/>
            <person name="Nichols A."/>
            <person name="Cepeda A.J."/>
            <person name="Yan W."/>
            <person name="Fan B."/>
            <person name="Jiang Y."/>
            <person name="Adhikari A."/>
            <person name="Zheng C.-J."/>
            <person name="Schuster L."/>
            <person name="Cowan T.M."/>
            <person name="Smanski M.J."/>
            <person name="Chevrette M.G."/>
            <person name="De Carvalho L.P.S."/>
            <person name="Shen B."/>
        </authorList>
    </citation>
    <scope>NUCLEOTIDE SEQUENCE [LARGE SCALE GENOMIC DNA]</scope>
    <source>
        <strain evidence="3 4">NPDC045974</strain>
    </source>
</reference>
<feature type="region of interest" description="Disordered" evidence="1">
    <location>
        <begin position="581"/>
        <end position="611"/>
    </location>
</feature>
<protein>
    <submittedName>
        <fullName evidence="3">Pentapeptide repeat-containing protein</fullName>
    </submittedName>
</protein>
<feature type="transmembrane region" description="Helical" evidence="2">
    <location>
        <begin position="556"/>
        <end position="575"/>
    </location>
</feature>
<feature type="compositionally biased region" description="Polar residues" evidence="1">
    <location>
        <begin position="584"/>
        <end position="597"/>
    </location>
</feature>
<gene>
    <name evidence="3" type="ORF">AB0A88_13940</name>
</gene>
<evidence type="ECO:0000313" key="4">
    <source>
        <dbReference type="Proteomes" id="UP001551329"/>
    </source>
</evidence>
<proteinExistence type="predicted"/>
<sequence length="670" mass="73109">MSPTSLRSDTTLSIAPATDGPDWPQCEHHGATGRCRGRRTEPYTACLAHLDTAQRAAHHAALSPGADLDHRGTPFTQSLLDDVLAALRDPVTGRHLVGRADFDEAQFGGDVLFDEVDFTGVASFGRARFDGGVRFRANCFGADARFGEMVVAEDAWFDGSDLRAGVWFRRATVGAVLRFQVEEVGGRAVFDGLTTGGNAEFTGVGFRELAGFAGVDIAGEAWFDGTEFDDEVSFAGAGIAGKAWFDGAVFLRTADFGGATMGQDVSFGDARFERGAGFREVTIGGDAEFHRTDIQGDVDFRKATFLRTARLGPLVFAGLLDLSEAAFQSAVTIEAAAKRLRCRRTRWASTAALRLRHADVDFDDAVLEFPVSVSGRSRPFVTDDGTQPDETGLTAPRVRVTSLRGTDAAHLLLADVDLTDCLFVETVHLDQLRLEGHCPLPEVPAGIRLRRWPPVRWTRRRTLIEEHHWRAAGRHAGGWTSAPAGTDVREPAALAPVYRQLRKALEDGRNEPGAADFYYGEMEMRRHDRRAPRGERALLLLYWAASGYGLRATRAVGWLLLAMTATVLAMMVWGVPKDDPRPRSTGQVTGTGFTLTTDKAEPVNPEGPYSRRLSDERFEKALRVVINSVVFRSSGQDLTTAGTYIEMGSRILEPALIGLTVLAVRSRVKR</sequence>
<evidence type="ECO:0000256" key="1">
    <source>
        <dbReference type="SAM" id="MobiDB-lite"/>
    </source>
</evidence>
<feature type="region of interest" description="Disordered" evidence="1">
    <location>
        <begin position="1"/>
        <end position="36"/>
    </location>
</feature>
<keyword evidence="2" id="KW-1133">Transmembrane helix</keyword>
<name>A0ABV3C8Y1_9ACTN</name>
<keyword evidence="4" id="KW-1185">Reference proteome</keyword>
<comment type="caution">
    <text evidence="3">The sequence shown here is derived from an EMBL/GenBank/DDBJ whole genome shotgun (WGS) entry which is preliminary data.</text>
</comment>
<dbReference type="InterPro" id="IPR001646">
    <property type="entry name" value="5peptide_repeat"/>
</dbReference>
<accession>A0ABV3C8Y1</accession>
<feature type="compositionally biased region" description="Polar residues" evidence="1">
    <location>
        <begin position="1"/>
        <end position="13"/>
    </location>
</feature>
<dbReference type="EMBL" id="JBEZAE010000007">
    <property type="protein sequence ID" value="MEU7071231.1"/>
    <property type="molecule type" value="Genomic_DNA"/>
</dbReference>
<dbReference type="Proteomes" id="UP001551329">
    <property type="component" value="Unassembled WGS sequence"/>
</dbReference>
<evidence type="ECO:0000313" key="3">
    <source>
        <dbReference type="EMBL" id="MEU7071231.1"/>
    </source>
</evidence>